<keyword evidence="10" id="KW-0902">Two-component regulatory system</keyword>
<evidence type="ECO:0000256" key="17">
    <source>
        <dbReference type="SAM" id="Coils"/>
    </source>
</evidence>
<dbReference type="SUPFAM" id="SSF47384">
    <property type="entry name" value="Homodimeric domain of signal transducing histidine kinase"/>
    <property type="match status" value="1"/>
</dbReference>
<keyword evidence="21" id="KW-1185">Reference proteome</keyword>
<dbReference type="Pfam" id="PF00072">
    <property type="entry name" value="Response_reg"/>
    <property type="match status" value="1"/>
</dbReference>
<evidence type="ECO:0000256" key="9">
    <source>
        <dbReference type="ARBA" id="ARBA00022840"/>
    </source>
</evidence>
<dbReference type="SUPFAM" id="SSF55785">
    <property type="entry name" value="PYP-like sensor domain (PAS domain)"/>
    <property type="match status" value="1"/>
</dbReference>
<dbReference type="RefSeq" id="WP_124078378.1">
    <property type="nucleotide sequence ID" value="NZ_UWPJ01000009.1"/>
</dbReference>
<dbReference type="OrthoDB" id="8670869at2"/>
<evidence type="ECO:0000256" key="5">
    <source>
        <dbReference type="ARBA" id="ARBA00022679"/>
    </source>
</evidence>
<dbReference type="InterPro" id="IPR036890">
    <property type="entry name" value="HATPase_C_sf"/>
</dbReference>
<feature type="domain" description="Histidine kinase" evidence="18">
    <location>
        <begin position="148"/>
        <end position="372"/>
    </location>
</feature>
<dbReference type="Pfam" id="PF02518">
    <property type="entry name" value="HATPase_c"/>
    <property type="match status" value="1"/>
</dbReference>
<dbReference type="Gene3D" id="3.40.50.2300">
    <property type="match status" value="1"/>
</dbReference>
<keyword evidence="7" id="KW-0547">Nucleotide-binding</keyword>
<protein>
    <recommendedName>
        <fullName evidence="15">Virulence sensor protein BvgS</fullName>
        <ecNumber evidence="3">2.7.13.3</ecNumber>
    </recommendedName>
</protein>
<keyword evidence="12" id="KW-0472">Membrane</keyword>
<dbReference type="InterPro" id="IPR005467">
    <property type="entry name" value="His_kinase_dom"/>
</dbReference>
<name>A0A3P4AZ34_9BURK</name>
<dbReference type="PROSITE" id="PS50110">
    <property type="entry name" value="RESPONSE_REGULATORY"/>
    <property type="match status" value="1"/>
</dbReference>
<dbReference type="CDD" id="cd16922">
    <property type="entry name" value="HATPase_EvgS-ArcB-TorS-like"/>
    <property type="match status" value="1"/>
</dbReference>
<dbReference type="GO" id="GO:0000155">
    <property type="term" value="F:phosphorelay sensor kinase activity"/>
    <property type="evidence" value="ECO:0007669"/>
    <property type="project" value="InterPro"/>
</dbReference>
<comment type="catalytic activity">
    <reaction evidence="1">
        <text>ATP + protein L-histidine = ADP + protein N-phospho-L-histidine.</text>
        <dbReference type="EC" id="2.7.13.3"/>
    </reaction>
</comment>
<dbReference type="GO" id="GO:0005886">
    <property type="term" value="C:plasma membrane"/>
    <property type="evidence" value="ECO:0007669"/>
    <property type="project" value="TreeGrafter"/>
</dbReference>
<evidence type="ECO:0000256" key="11">
    <source>
        <dbReference type="ARBA" id="ARBA00023026"/>
    </source>
</evidence>
<dbReference type="PANTHER" id="PTHR43047:SF72">
    <property type="entry name" value="OSMOSENSING HISTIDINE PROTEIN KINASE SLN1"/>
    <property type="match status" value="1"/>
</dbReference>
<dbReference type="FunFam" id="1.10.287.130:FF:000038">
    <property type="entry name" value="Sensory transduction histidine kinase"/>
    <property type="match status" value="1"/>
</dbReference>
<feature type="modified residue" description="4-aspartylphosphate" evidence="16">
    <location>
        <position position="441"/>
    </location>
</feature>
<evidence type="ECO:0000256" key="8">
    <source>
        <dbReference type="ARBA" id="ARBA00022777"/>
    </source>
</evidence>
<dbReference type="SMART" id="SM00387">
    <property type="entry name" value="HATPase_c"/>
    <property type="match status" value="1"/>
</dbReference>
<dbReference type="Gene3D" id="1.10.287.130">
    <property type="match status" value="1"/>
</dbReference>
<evidence type="ECO:0000313" key="21">
    <source>
        <dbReference type="Proteomes" id="UP000277294"/>
    </source>
</evidence>
<evidence type="ECO:0000256" key="3">
    <source>
        <dbReference type="ARBA" id="ARBA00012438"/>
    </source>
</evidence>
<evidence type="ECO:0000256" key="13">
    <source>
        <dbReference type="ARBA" id="ARBA00023306"/>
    </source>
</evidence>
<evidence type="ECO:0000256" key="7">
    <source>
        <dbReference type="ARBA" id="ARBA00022741"/>
    </source>
</evidence>
<dbReference type="AlphaFoldDB" id="A0A3P4AZ34"/>
<dbReference type="PROSITE" id="PS50109">
    <property type="entry name" value="HIS_KIN"/>
    <property type="match status" value="1"/>
</dbReference>
<gene>
    <name evidence="20" type="primary">luxQ_5</name>
    <name evidence="20" type="ORF">PIGHUM_01082</name>
</gene>
<evidence type="ECO:0000256" key="10">
    <source>
        <dbReference type="ARBA" id="ARBA00023012"/>
    </source>
</evidence>
<dbReference type="Pfam" id="PF00512">
    <property type="entry name" value="HisKA"/>
    <property type="match status" value="1"/>
</dbReference>
<comment type="subcellular location">
    <subcellularLocation>
        <location evidence="2">Membrane</location>
    </subcellularLocation>
</comment>
<keyword evidence="5 20" id="KW-0808">Transferase</keyword>
<keyword evidence="9" id="KW-0067">ATP-binding</keyword>
<evidence type="ECO:0000256" key="1">
    <source>
        <dbReference type="ARBA" id="ARBA00000085"/>
    </source>
</evidence>
<dbReference type="InterPro" id="IPR011006">
    <property type="entry name" value="CheY-like_superfamily"/>
</dbReference>
<reference evidence="20 21" key="1">
    <citation type="submission" date="2018-10" db="EMBL/GenBank/DDBJ databases">
        <authorList>
            <person name="Criscuolo A."/>
        </authorList>
    </citation>
    <scope>NUCLEOTIDE SEQUENCE [LARGE SCALE GENOMIC DNA]</scope>
    <source>
        <strain evidence="20">DnA1</strain>
    </source>
</reference>
<evidence type="ECO:0000256" key="14">
    <source>
        <dbReference type="ARBA" id="ARBA00058004"/>
    </source>
</evidence>
<evidence type="ECO:0000259" key="19">
    <source>
        <dbReference type="PROSITE" id="PS50110"/>
    </source>
</evidence>
<dbReference type="SUPFAM" id="SSF55874">
    <property type="entry name" value="ATPase domain of HSP90 chaperone/DNA topoisomerase II/histidine kinase"/>
    <property type="match status" value="1"/>
</dbReference>
<dbReference type="GO" id="GO:0009927">
    <property type="term" value="F:histidine phosphotransfer kinase activity"/>
    <property type="evidence" value="ECO:0007669"/>
    <property type="project" value="TreeGrafter"/>
</dbReference>
<organism evidence="20 21">
    <name type="scientific">Pigmentiphaga humi</name>
    <dbReference type="NCBI Taxonomy" id="2478468"/>
    <lineage>
        <taxon>Bacteria</taxon>
        <taxon>Pseudomonadati</taxon>
        <taxon>Pseudomonadota</taxon>
        <taxon>Betaproteobacteria</taxon>
        <taxon>Burkholderiales</taxon>
        <taxon>Alcaligenaceae</taxon>
        <taxon>Pigmentiphaga</taxon>
    </lineage>
</organism>
<dbReference type="InterPro" id="IPR000014">
    <property type="entry name" value="PAS"/>
</dbReference>
<feature type="coiled-coil region" evidence="17">
    <location>
        <begin position="121"/>
        <end position="148"/>
    </location>
</feature>
<keyword evidence="6" id="KW-0732">Signal</keyword>
<evidence type="ECO:0000256" key="6">
    <source>
        <dbReference type="ARBA" id="ARBA00022729"/>
    </source>
</evidence>
<dbReference type="EC" id="2.7.13.3" evidence="3"/>
<dbReference type="CDD" id="cd00082">
    <property type="entry name" value="HisKA"/>
    <property type="match status" value="1"/>
</dbReference>
<evidence type="ECO:0000256" key="2">
    <source>
        <dbReference type="ARBA" id="ARBA00004370"/>
    </source>
</evidence>
<evidence type="ECO:0000259" key="18">
    <source>
        <dbReference type="PROSITE" id="PS50109"/>
    </source>
</evidence>
<dbReference type="PANTHER" id="PTHR43047">
    <property type="entry name" value="TWO-COMPONENT HISTIDINE PROTEIN KINASE"/>
    <property type="match status" value="1"/>
</dbReference>
<dbReference type="GO" id="GO:0005524">
    <property type="term" value="F:ATP binding"/>
    <property type="evidence" value="ECO:0007669"/>
    <property type="project" value="UniProtKB-KW"/>
</dbReference>
<dbReference type="SMART" id="SM00388">
    <property type="entry name" value="HisKA"/>
    <property type="match status" value="1"/>
</dbReference>
<dbReference type="Gene3D" id="3.30.450.20">
    <property type="entry name" value="PAS domain"/>
    <property type="match status" value="1"/>
</dbReference>
<keyword evidence="17" id="KW-0175">Coiled coil</keyword>
<proteinExistence type="predicted"/>
<dbReference type="SMART" id="SM00448">
    <property type="entry name" value="REC"/>
    <property type="match status" value="1"/>
</dbReference>
<dbReference type="NCBIfam" id="TIGR00229">
    <property type="entry name" value="sensory_box"/>
    <property type="match status" value="1"/>
</dbReference>
<evidence type="ECO:0000256" key="15">
    <source>
        <dbReference type="ARBA" id="ARBA00070152"/>
    </source>
</evidence>
<keyword evidence="11" id="KW-0843">Virulence</keyword>
<dbReference type="FunFam" id="3.30.565.10:FF:000010">
    <property type="entry name" value="Sensor histidine kinase RcsC"/>
    <property type="match status" value="1"/>
</dbReference>
<accession>A0A3P4AZ34</accession>
<dbReference type="InterPro" id="IPR004358">
    <property type="entry name" value="Sig_transdc_His_kin-like_C"/>
</dbReference>
<evidence type="ECO:0000256" key="16">
    <source>
        <dbReference type="PROSITE-ProRule" id="PRU00169"/>
    </source>
</evidence>
<feature type="domain" description="Response regulatory" evidence="19">
    <location>
        <begin position="392"/>
        <end position="505"/>
    </location>
</feature>
<keyword evidence="13" id="KW-0131">Cell cycle</keyword>
<keyword evidence="4 16" id="KW-0597">Phosphoprotein</keyword>
<dbReference type="Proteomes" id="UP000277294">
    <property type="component" value="Unassembled WGS sequence"/>
</dbReference>
<evidence type="ECO:0000256" key="12">
    <source>
        <dbReference type="ARBA" id="ARBA00023136"/>
    </source>
</evidence>
<dbReference type="InterPro" id="IPR001789">
    <property type="entry name" value="Sig_transdc_resp-reg_receiver"/>
</dbReference>
<sequence length="518" mass="56406">MNDHGQKNGNSLQARQLLEASPISVAILTEDGRYLYRNPAHNAIYLYDANDTTAASHDTWVDPTQRARLLKIFQDTGELRNVEVQHRRTNGETFWGLFTWQRLQYDGQPALAGWVYDITAQKQVELAMEEARRAAEQANQIKSEFLANMSHELRTPLNAIIGYAQIMQEDAEDDGHEQYAADLRKIENAGKHLLGLINSILDLSKIEAGRMEVFLEPVLVSQLAEEVRTLTAPLAANSNSTMGIHIDPAIDGVGIDTDVTKLKQSLLNLVSNACKFTKNGLIMLDISPLRQDGRSFIVFAVSDTGIGMTPEQQAKLFQPFTQADSSTTREYGGTGLGLAITKRLCELLGGSVSVASEIGKGSCFTITLPVQPQAIAEPQAARSAHGPSGATTLLLIDDDPQVHDVMGAMLARNGYRVEHISTGKDALAAIRRIEPAAILLDVMMPQVDGWAVLDALKKDSGLASIPVIIVSMLDDRPLGLSLGAAEFLTKPIDRKTLIDTIARHVGPPTHARTAPDQP</sequence>
<dbReference type="InterPro" id="IPR003594">
    <property type="entry name" value="HATPase_dom"/>
</dbReference>
<dbReference type="EMBL" id="UWPJ01000009">
    <property type="protein sequence ID" value="VCU69022.1"/>
    <property type="molecule type" value="Genomic_DNA"/>
</dbReference>
<dbReference type="InterPro" id="IPR003661">
    <property type="entry name" value="HisK_dim/P_dom"/>
</dbReference>
<evidence type="ECO:0000313" key="20">
    <source>
        <dbReference type="EMBL" id="VCU69022.1"/>
    </source>
</evidence>
<dbReference type="CDD" id="cd17574">
    <property type="entry name" value="REC_OmpR"/>
    <property type="match status" value="1"/>
</dbReference>
<comment type="function">
    <text evidence="14">Member of the two-component regulatory system BvgS/BvgA. Phosphorylates BvgA via a four-step phosphorelay in response to environmental signals.</text>
</comment>
<dbReference type="InterPro" id="IPR035965">
    <property type="entry name" value="PAS-like_dom_sf"/>
</dbReference>
<evidence type="ECO:0000256" key="4">
    <source>
        <dbReference type="ARBA" id="ARBA00022553"/>
    </source>
</evidence>
<dbReference type="SUPFAM" id="SSF52172">
    <property type="entry name" value="CheY-like"/>
    <property type="match status" value="1"/>
</dbReference>
<dbReference type="PRINTS" id="PR00344">
    <property type="entry name" value="BCTRLSENSOR"/>
</dbReference>
<dbReference type="Gene3D" id="3.30.565.10">
    <property type="entry name" value="Histidine kinase-like ATPase, C-terminal domain"/>
    <property type="match status" value="1"/>
</dbReference>
<keyword evidence="8 20" id="KW-0418">Kinase</keyword>
<dbReference type="InterPro" id="IPR036097">
    <property type="entry name" value="HisK_dim/P_sf"/>
</dbReference>